<dbReference type="InterPro" id="IPR022409">
    <property type="entry name" value="PKD/Chitinase_dom"/>
</dbReference>
<dbReference type="InterPro" id="IPR000601">
    <property type="entry name" value="PKD_dom"/>
</dbReference>
<dbReference type="Gene3D" id="2.160.20.10">
    <property type="entry name" value="Single-stranded right-handed beta-helix, Pectin lyase-like"/>
    <property type="match status" value="1"/>
</dbReference>
<dbReference type="InterPro" id="IPR035986">
    <property type="entry name" value="PKD_dom_sf"/>
</dbReference>
<dbReference type="Gene3D" id="2.60.40.10">
    <property type="entry name" value="Immunoglobulins"/>
    <property type="match status" value="2"/>
</dbReference>
<evidence type="ECO:0000256" key="2">
    <source>
        <dbReference type="SAM" id="SignalP"/>
    </source>
</evidence>
<dbReference type="InterPro" id="IPR039448">
    <property type="entry name" value="Beta_helix"/>
</dbReference>
<dbReference type="Pfam" id="PF13229">
    <property type="entry name" value="Beta_helix"/>
    <property type="match status" value="1"/>
</dbReference>
<evidence type="ECO:0000259" key="3">
    <source>
        <dbReference type="PROSITE" id="PS50093"/>
    </source>
</evidence>
<dbReference type="PROSITE" id="PS50093">
    <property type="entry name" value="PKD"/>
    <property type="match status" value="1"/>
</dbReference>
<dbReference type="KEGG" id="kcm:ABWK59_11975"/>
<dbReference type="InterPro" id="IPR011050">
    <property type="entry name" value="Pectin_lyase_fold/virulence"/>
</dbReference>
<feature type="domain" description="PKD" evidence="3">
    <location>
        <begin position="403"/>
        <end position="479"/>
    </location>
</feature>
<dbReference type="GO" id="GO:0005975">
    <property type="term" value="P:carbohydrate metabolic process"/>
    <property type="evidence" value="ECO:0007669"/>
    <property type="project" value="UniProtKB-ARBA"/>
</dbReference>
<protein>
    <submittedName>
        <fullName evidence="4">PKD domain-containing protein</fullName>
    </submittedName>
</protein>
<dbReference type="InterPro" id="IPR012334">
    <property type="entry name" value="Pectin_lyas_fold"/>
</dbReference>
<organism evidence="4">
    <name type="scientific">Kitasatospora camelliae</name>
    <dbReference type="NCBI Taxonomy" id="3156397"/>
    <lineage>
        <taxon>Bacteria</taxon>
        <taxon>Bacillati</taxon>
        <taxon>Actinomycetota</taxon>
        <taxon>Actinomycetes</taxon>
        <taxon>Kitasatosporales</taxon>
        <taxon>Streptomycetaceae</taxon>
        <taxon>Kitasatospora</taxon>
    </lineage>
</organism>
<dbReference type="CDD" id="cd00146">
    <property type="entry name" value="PKD"/>
    <property type="match status" value="2"/>
</dbReference>
<feature type="chain" id="PRO_5043874083" evidence="2">
    <location>
        <begin position="27"/>
        <end position="900"/>
    </location>
</feature>
<dbReference type="EMBL" id="CP159872">
    <property type="protein sequence ID" value="XCM79594.1"/>
    <property type="molecule type" value="Genomic_DNA"/>
</dbReference>
<reference evidence="4" key="1">
    <citation type="submission" date="2024-06" db="EMBL/GenBank/DDBJ databases">
        <title>The genome sequences of Kitasatospora sp. strain HUAS MG31.</title>
        <authorList>
            <person name="Mo P."/>
        </authorList>
    </citation>
    <scope>NUCLEOTIDE SEQUENCE</scope>
    <source>
        <strain evidence="4">HUAS MG31</strain>
    </source>
</reference>
<dbReference type="InterPro" id="IPR013783">
    <property type="entry name" value="Ig-like_fold"/>
</dbReference>
<proteinExistence type="predicted"/>
<evidence type="ECO:0000313" key="4">
    <source>
        <dbReference type="EMBL" id="XCM79594.1"/>
    </source>
</evidence>
<dbReference type="SUPFAM" id="SSF49299">
    <property type="entry name" value="PKD domain"/>
    <property type="match status" value="2"/>
</dbReference>
<dbReference type="SMART" id="SM00089">
    <property type="entry name" value="PKD"/>
    <property type="match status" value="2"/>
</dbReference>
<name>A0AAU8JUP0_9ACTN</name>
<accession>A0AAU8JUP0</accession>
<dbReference type="SUPFAM" id="SSF51126">
    <property type="entry name" value="Pectin lyase-like"/>
    <property type="match status" value="1"/>
</dbReference>
<dbReference type="SUPFAM" id="SSF89372">
    <property type="entry name" value="Fucose-specific lectin"/>
    <property type="match status" value="1"/>
</dbReference>
<sequence length="900" mass="92548">MRLRTALGIAAASAVAVVGLPAPALAITATTLVVDGDSAQCSDTGTGTVARPYCTIAAAAKVVEPGQTVRVLPGSYAGDVHLTRSGTPEKPITFLGGPITYQNEVQPTIRTGTTTQRALVIEGAHDLVVRGFQVRAPKDAITVTDSSRIVLDQLRMDNDAGADIRISGASDHVTVSRSHFLATAGVQVDPGVRATLITANDFNRSRQAAVRIKGAPDTAITHNTIVYSCQESVLIDGAATGALVENNVITADNPAYTGTNPANCGTSGRGEAEISLSADSVTGSKVDYNTVHAWPDAAAYRWAGTAYPTAAAFTSATGQGAHNTDQNTDFDEQRNWPFNLLPATDAADIDAADPTAPGVDTDLLGSKPLDHPKVAGSAPAGGVRDRGAYERTGLHDASLTMNGPYGSTVGPAPLTVTATARATDDWATGPLAYSFDFGDGTAPVASATPEAIHTYTQPGSYRVIATVTTATGARTVTTTGYAGATQPGELTADFTAVPKDGGGTFMFAPTATSPWTIQRTSFHFGDRGEVRTPTYGEVWYRFEYPGTYPVTMTVTDAAGHEATVTKQIQVVYDTEHRVLLPGERVQVLAQSAGSLLSTGANYTSGLWAGITPVALDYGDAPKADRITATASATTSDGWLRAFALADGRIHTDDRNLSAGRINRMGGDIVRGAWVGWSEVGASGAGGLTGVTQIAAASIGNRTHLVALAGGRVYEASSYTDTGRWSAWGDVTAAAGLPAGTTRIAAATTGNSLHIAALGADGGLRIADGNYDRGTWSSGDLTAYRPGPAGITQLSAASLGATFHVLAVAGGDVHQISGDYAAGNWSRWADVSAVTGLNGTVTRVAAAATGNTLRLFALSDGHIHNANGDYTRGLWSRWADVTAPGAAGATTPVTSLTAAGL</sequence>
<gene>
    <name evidence="4" type="ORF">ABWK59_11975</name>
</gene>
<dbReference type="AlphaFoldDB" id="A0AAU8JUP0"/>
<dbReference type="Pfam" id="PF00801">
    <property type="entry name" value="PKD"/>
    <property type="match status" value="1"/>
</dbReference>
<dbReference type="Gene3D" id="2.120.10.70">
    <property type="entry name" value="Fucose-specific lectin"/>
    <property type="match status" value="1"/>
</dbReference>
<dbReference type="RefSeq" id="WP_354640373.1">
    <property type="nucleotide sequence ID" value="NZ_CP159872.1"/>
</dbReference>
<evidence type="ECO:0000256" key="1">
    <source>
        <dbReference type="SAM" id="MobiDB-lite"/>
    </source>
</evidence>
<keyword evidence="2" id="KW-0732">Signal</keyword>
<feature type="region of interest" description="Disordered" evidence="1">
    <location>
        <begin position="364"/>
        <end position="386"/>
    </location>
</feature>
<dbReference type="Pfam" id="PF18911">
    <property type="entry name" value="PKD_4"/>
    <property type="match status" value="1"/>
</dbReference>
<feature type="signal peptide" evidence="2">
    <location>
        <begin position="1"/>
        <end position="26"/>
    </location>
</feature>